<keyword evidence="2" id="KW-1185">Reference proteome</keyword>
<gene>
    <name evidence="1" type="ORF">QQF64_021256</name>
</gene>
<reference evidence="1 2" key="1">
    <citation type="submission" date="2023-09" db="EMBL/GenBank/DDBJ databases">
        <authorList>
            <person name="Wang M."/>
        </authorList>
    </citation>
    <scope>NUCLEOTIDE SEQUENCE [LARGE SCALE GENOMIC DNA]</scope>
    <source>
        <strain evidence="1">GT-2023</strain>
        <tissue evidence="1">Liver</tissue>
    </source>
</reference>
<accession>A0ABR3LBH1</accession>
<organism evidence="1 2">
    <name type="scientific">Cirrhinus molitorella</name>
    <name type="common">mud carp</name>
    <dbReference type="NCBI Taxonomy" id="172907"/>
    <lineage>
        <taxon>Eukaryota</taxon>
        <taxon>Metazoa</taxon>
        <taxon>Chordata</taxon>
        <taxon>Craniata</taxon>
        <taxon>Vertebrata</taxon>
        <taxon>Euteleostomi</taxon>
        <taxon>Actinopterygii</taxon>
        <taxon>Neopterygii</taxon>
        <taxon>Teleostei</taxon>
        <taxon>Ostariophysi</taxon>
        <taxon>Cypriniformes</taxon>
        <taxon>Cyprinidae</taxon>
        <taxon>Labeoninae</taxon>
        <taxon>Labeonini</taxon>
        <taxon>Cirrhinus</taxon>
    </lineage>
</organism>
<dbReference type="Proteomes" id="UP001558613">
    <property type="component" value="Unassembled WGS sequence"/>
</dbReference>
<protein>
    <submittedName>
        <fullName evidence="1">Uncharacterized protein</fullName>
    </submittedName>
</protein>
<proteinExistence type="predicted"/>
<sequence length="110" mass="12448">MHTAVFRCVITKETISPLQWDRTTNYRATRASNCHLKQPYTITQCHIPGVVCTSMAKRGEKKGPGQPNSELWLFTTGLTARAEHGGRVWCKTPQRLELEGYSAPELKLYV</sequence>
<evidence type="ECO:0000313" key="2">
    <source>
        <dbReference type="Proteomes" id="UP001558613"/>
    </source>
</evidence>
<comment type="caution">
    <text evidence="1">The sequence shown here is derived from an EMBL/GenBank/DDBJ whole genome shotgun (WGS) entry which is preliminary data.</text>
</comment>
<evidence type="ECO:0000313" key="1">
    <source>
        <dbReference type="EMBL" id="KAL1250251.1"/>
    </source>
</evidence>
<dbReference type="EMBL" id="JAYMGO010000023">
    <property type="protein sequence ID" value="KAL1250251.1"/>
    <property type="molecule type" value="Genomic_DNA"/>
</dbReference>
<name>A0ABR3LBH1_9TELE</name>